<organism evidence="3 4">
    <name type="scientific">Flavobacterium album</name>
    <dbReference type="NCBI Taxonomy" id="2175091"/>
    <lineage>
        <taxon>Bacteria</taxon>
        <taxon>Pseudomonadati</taxon>
        <taxon>Bacteroidota</taxon>
        <taxon>Flavobacteriia</taxon>
        <taxon>Flavobacteriales</taxon>
        <taxon>Flavobacteriaceae</taxon>
        <taxon>Flavobacterium</taxon>
    </lineage>
</organism>
<dbReference type="InterPro" id="IPR011006">
    <property type="entry name" value="CheY-like_superfamily"/>
</dbReference>
<dbReference type="EMBL" id="CP029186">
    <property type="protein sequence ID" value="AWH86022.1"/>
    <property type="molecule type" value="Genomic_DNA"/>
</dbReference>
<keyword evidence="4" id="KW-1185">Reference proteome</keyword>
<evidence type="ECO:0000259" key="2">
    <source>
        <dbReference type="PROSITE" id="PS50110"/>
    </source>
</evidence>
<name>A0A2S1R026_9FLAO</name>
<dbReference type="InterPro" id="IPR001789">
    <property type="entry name" value="Sig_transdc_resp-reg_receiver"/>
</dbReference>
<proteinExistence type="predicted"/>
<feature type="domain" description="Response regulatory" evidence="2">
    <location>
        <begin position="6"/>
        <end position="124"/>
    </location>
</feature>
<dbReference type="AlphaFoldDB" id="A0A2S1R026"/>
<dbReference type="PANTHER" id="PTHR44520">
    <property type="entry name" value="RESPONSE REGULATOR RCP1-RELATED"/>
    <property type="match status" value="1"/>
</dbReference>
<sequence length="142" mass="16032">MKSGFTIFYTDDDQDDLEFFKEIVDTIDADVSVVTQNNGSQLLHALNNPPPHPHLIFLDINMPGMTGLDILQKVRQSDKELPIVMFSTSGDEDTIKKSRELGASYYVPKSGVFDQLKRSIEHALGINWGSFVPDDKNFVYSY</sequence>
<dbReference type="SUPFAM" id="SSF52172">
    <property type="entry name" value="CheY-like"/>
    <property type="match status" value="1"/>
</dbReference>
<dbReference type="Proteomes" id="UP000244929">
    <property type="component" value="Chromosome"/>
</dbReference>
<dbReference type="GO" id="GO:0000160">
    <property type="term" value="P:phosphorelay signal transduction system"/>
    <property type="evidence" value="ECO:0007669"/>
    <property type="project" value="InterPro"/>
</dbReference>
<evidence type="ECO:0000313" key="3">
    <source>
        <dbReference type="EMBL" id="AWH86022.1"/>
    </source>
</evidence>
<evidence type="ECO:0000256" key="1">
    <source>
        <dbReference type="PROSITE-ProRule" id="PRU00169"/>
    </source>
</evidence>
<protein>
    <submittedName>
        <fullName evidence="3">Response regulator</fullName>
    </submittedName>
</protein>
<dbReference type="PANTHER" id="PTHR44520:SF2">
    <property type="entry name" value="RESPONSE REGULATOR RCP1"/>
    <property type="match status" value="1"/>
</dbReference>
<dbReference type="SMART" id="SM00448">
    <property type="entry name" value="REC"/>
    <property type="match status" value="1"/>
</dbReference>
<evidence type="ECO:0000313" key="4">
    <source>
        <dbReference type="Proteomes" id="UP000244929"/>
    </source>
</evidence>
<feature type="modified residue" description="4-aspartylphosphate" evidence="1">
    <location>
        <position position="59"/>
    </location>
</feature>
<gene>
    <name evidence="3" type="ORF">HYN59_13285</name>
</gene>
<dbReference type="Gene3D" id="3.40.50.2300">
    <property type="match status" value="1"/>
</dbReference>
<dbReference type="KEGG" id="falb:HYN59_13285"/>
<dbReference type="OrthoDB" id="7631574at2"/>
<keyword evidence="1" id="KW-0597">Phosphoprotein</keyword>
<dbReference type="InterPro" id="IPR052893">
    <property type="entry name" value="TCS_response_regulator"/>
</dbReference>
<reference evidence="3 4" key="1">
    <citation type="submission" date="2018-04" db="EMBL/GenBank/DDBJ databases">
        <title>Genome sequencing of Flavobacterium sp. HYN0059.</title>
        <authorList>
            <person name="Yi H."/>
            <person name="Baek C."/>
        </authorList>
    </citation>
    <scope>NUCLEOTIDE SEQUENCE [LARGE SCALE GENOMIC DNA]</scope>
    <source>
        <strain evidence="3 4">HYN0059</strain>
    </source>
</reference>
<accession>A0A2S1R026</accession>
<dbReference type="PROSITE" id="PS50110">
    <property type="entry name" value="RESPONSE_REGULATORY"/>
    <property type="match status" value="1"/>
</dbReference>
<dbReference type="Pfam" id="PF00072">
    <property type="entry name" value="Response_reg"/>
    <property type="match status" value="1"/>
</dbReference>
<dbReference type="RefSeq" id="WP_108778724.1">
    <property type="nucleotide sequence ID" value="NZ_CP029186.1"/>
</dbReference>